<reference evidence="1 2" key="1">
    <citation type="submission" date="2022-10" db="EMBL/GenBank/DDBJ databases">
        <title>Defluviimonas sp. nov., isolated from ocean surface water.</title>
        <authorList>
            <person name="He W."/>
            <person name="Wang L."/>
            <person name="Zhang D.-F."/>
        </authorList>
    </citation>
    <scope>NUCLEOTIDE SEQUENCE [LARGE SCALE GENOMIC DNA]</scope>
    <source>
        <strain evidence="1 2">WL0075</strain>
    </source>
</reference>
<gene>
    <name evidence="1" type="ORF">OE647_18710</name>
</gene>
<dbReference type="InterPro" id="IPR027266">
    <property type="entry name" value="TrmE/GcvT-like"/>
</dbReference>
<dbReference type="RefSeq" id="WP_263723280.1">
    <property type="nucleotide sequence ID" value="NZ_JAOWLA010000026.1"/>
</dbReference>
<evidence type="ECO:0000313" key="2">
    <source>
        <dbReference type="Proteomes" id="UP001652503"/>
    </source>
</evidence>
<protein>
    <submittedName>
        <fullName evidence="1">Sarcosine oxidase subunit gamma</fullName>
    </submittedName>
</protein>
<organism evidence="1 2">
    <name type="scientific">Albidovulum sediminicola</name>
    <dbReference type="NCBI Taxonomy" id="2984331"/>
    <lineage>
        <taxon>Bacteria</taxon>
        <taxon>Pseudomonadati</taxon>
        <taxon>Pseudomonadota</taxon>
        <taxon>Alphaproteobacteria</taxon>
        <taxon>Rhodobacterales</taxon>
        <taxon>Paracoccaceae</taxon>
        <taxon>Albidovulum</taxon>
    </lineage>
</organism>
<proteinExistence type="predicted"/>
<dbReference type="EMBL" id="JAOWLA010000026">
    <property type="protein sequence ID" value="MCV2866746.1"/>
    <property type="molecule type" value="Genomic_DNA"/>
</dbReference>
<evidence type="ECO:0000313" key="1">
    <source>
        <dbReference type="EMBL" id="MCV2866746.1"/>
    </source>
</evidence>
<accession>A0ABT2Z7K6</accession>
<dbReference type="Proteomes" id="UP001652503">
    <property type="component" value="Unassembled WGS sequence"/>
</dbReference>
<name>A0ABT2Z7K6_9RHOB</name>
<keyword evidence="2" id="KW-1185">Reference proteome</keyword>
<dbReference type="Gene3D" id="3.30.1360.120">
    <property type="entry name" value="Probable tRNA modification gtpase trme, domain 1"/>
    <property type="match status" value="1"/>
</dbReference>
<dbReference type="SUPFAM" id="SSF103025">
    <property type="entry name" value="Folate-binding domain"/>
    <property type="match status" value="1"/>
</dbReference>
<sequence>MHDLAALTPLGGAQPRTDRVGDITITEVTDRALASVSRRNGKAAEFNAAAAGLFGTDLPGPGHWAAGPVWTLIWTASDQWFAEAPFATHEDIAAITKQAFGDSASVTEQTDGWVRFDLEGPTVIDLLERLCPVPARRMPTGAATRSVIEHIGSFVICREAGRHFSVLAPRSFAGSMHHALAAAARSIA</sequence>
<comment type="caution">
    <text evidence="1">The sequence shown here is derived from an EMBL/GenBank/DDBJ whole genome shotgun (WGS) entry which is preliminary data.</text>
</comment>